<dbReference type="EMBL" id="JACIEJ010000005">
    <property type="protein sequence ID" value="MBB3986161.1"/>
    <property type="molecule type" value="Genomic_DNA"/>
</dbReference>
<evidence type="ECO:0000256" key="1">
    <source>
        <dbReference type="SAM" id="MobiDB-lite"/>
    </source>
</evidence>
<proteinExistence type="predicted"/>
<evidence type="ECO:0000313" key="2">
    <source>
        <dbReference type="EMBL" id="MBB3986161.1"/>
    </source>
</evidence>
<feature type="region of interest" description="Disordered" evidence="1">
    <location>
        <begin position="1"/>
        <end position="20"/>
    </location>
</feature>
<organism evidence="2 3">
    <name type="scientific">Sagittula marina</name>
    <dbReference type="NCBI Taxonomy" id="943940"/>
    <lineage>
        <taxon>Bacteria</taxon>
        <taxon>Pseudomonadati</taxon>
        <taxon>Pseudomonadota</taxon>
        <taxon>Alphaproteobacteria</taxon>
        <taxon>Rhodobacterales</taxon>
        <taxon>Roseobacteraceae</taxon>
        <taxon>Sagittula</taxon>
    </lineage>
</organism>
<evidence type="ECO:0000313" key="3">
    <source>
        <dbReference type="Proteomes" id="UP000541426"/>
    </source>
</evidence>
<keyword evidence="3" id="KW-1185">Reference proteome</keyword>
<dbReference type="Proteomes" id="UP000541426">
    <property type="component" value="Unassembled WGS sequence"/>
</dbReference>
<reference evidence="2 3" key="1">
    <citation type="submission" date="2020-08" db="EMBL/GenBank/DDBJ databases">
        <title>Genomic Encyclopedia of Type Strains, Phase IV (KMG-IV): sequencing the most valuable type-strain genomes for metagenomic binning, comparative biology and taxonomic classification.</title>
        <authorList>
            <person name="Goeker M."/>
        </authorList>
    </citation>
    <scope>NUCLEOTIDE SEQUENCE [LARGE SCALE GENOMIC DNA]</scope>
    <source>
        <strain evidence="2 3">DSM 102235</strain>
    </source>
</reference>
<name>A0A7W6GS77_9RHOB</name>
<comment type="caution">
    <text evidence="2">The sequence shown here is derived from an EMBL/GenBank/DDBJ whole genome shotgun (WGS) entry which is preliminary data.</text>
</comment>
<dbReference type="AlphaFoldDB" id="A0A7W6GS77"/>
<sequence length="201" mass="22859">MAEKGVKAMDSAAQKAGETRVRQNLIDPLSRLGLLRPSGMKVDAFEAMQRELCQRLAYMPETHIEALRETVEDNPAGKSRDRWPAATWILDRAKEISPPSPSASPLMRALFGHAFGQQALEGGWAPELLDHVKKVRRFPTQDQCNYVQQKARDNVDRANRLKRRRDRGEALQEDDGDWLKRRETREQQCREIAEIGQGGDV</sequence>
<accession>A0A7W6GS77</accession>
<protein>
    <submittedName>
        <fullName evidence="2">Uncharacterized protein</fullName>
    </submittedName>
</protein>
<gene>
    <name evidence="2" type="ORF">GGQ68_002499</name>
</gene>
<dbReference type="RefSeq" id="WP_246429345.1">
    <property type="nucleotide sequence ID" value="NZ_BAABBZ010000007.1"/>
</dbReference>